<sequence length="181" mass="19713">MGVGMVCDLGRNSLGCLVVVEQIGRMPVLDGGSRHHRPSPTRGLDCGTTYDIGFGWLDVRRCDGSSARNIERKHGWDWGSGHRQIHSTSHLEKGKKDSTGVQMMDELSWGAGVKLRGLLARDGGICLKGWPIPGNFGRERCLLPYMSFGSCLLDVRHWDPGCGVVGDGCSLGWAVYIWVGS</sequence>
<evidence type="ECO:0000313" key="1">
    <source>
        <dbReference type="EMBL" id="RPA86178.1"/>
    </source>
</evidence>
<dbReference type="EMBL" id="ML119650">
    <property type="protein sequence ID" value="RPA86178.1"/>
    <property type="molecule type" value="Genomic_DNA"/>
</dbReference>
<dbReference type="Proteomes" id="UP000275078">
    <property type="component" value="Unassembled WGS sequence"/>
</dbReference>
<evidence type="ECO:0000313" key="2">
    <source>
        <dbReference type="Proteomes" id="UP000275078"/>
    </source>
</evidence>
<organism evidence="1 2">
    <name type="scientific">Ascobolus immersus RN42</name>
    <dbReference type="NCBI Taxonomy" id="1160509"/>
    <lineage>
        <taxon>Eukaryota</taxon>
        <taxon>Fungi</taxon>
        <taxon>Dikarya</taxon>
        <taxon>Ascomycota</taxon>
        <taxon>Pezizomycotina</taxon>
        <taxon>Pezizomycetes</taxon>
        <taxon>Pezizales</taxon>
        <taxon>Ascobolaceae</taxon>
        <taxon>Ascobolus</taxon>
    </lineage>
</organism>
<dbReference type="AlphaFoldDB" id="A0A3N4IN99"/>
<accession>A0A3N4IN99</accession>
<proteinExistence type="predicted"/>
<protein>
    <submittedName>
        <fullName evidence="1">Uncharacterized protein</fullName>
    </submittedName>
</protein>
<reference evidence="1 2" key="1">
    <citation type="journal article" date="2018" name="Nat. Ecol. Evol.">
        <title>Pezizomycetes genomes reveal the molecular basis of ectomycorrhizal truffle lifestyle.</title>
        <authorList>
            <person name="Murat C."/>
            <person name="Payen T."/>
            <person name="Noel B."/>
            <person name="Kuo A."/>
            <person name="Morin E."/>
            <person name="Chen J."/>
            <person name="Kohler A."/>
            <person name="Krizsan K."/>
            <person name="Balestrini R."/>
            <person name="Da Silva C."/>
            <person name="Montanini B."/>
            <person name="Hainaut M."/>
            <person name="Levati E."/>
            <person name="Barry K.W."/>
            <person name="Belfiori B."/>
            <person name="Cichocki N."/>
            <person name="Clum A."/>
            <person name="Dockter R.B."/>
            <person name="Fauchery L."/>
            <person name="Guy J."/>
            <person name="Iotti M."/>
            <person name="Le Tacon F."/>
            <person name="Lindquist E.A."/>
            <person name="Lipzen A."/>
            <person name="Malagnac F."/>
            <person name="Mello A."/>
            <person name="Molinier V."/>
            <person name="Miyauchi S."/>
            <person name="Poulain J."/>
            <person name="Riccioni C."/>
            <person name="Rubini A."/>
            <person name="Sitrit Y."/>
            <person name="Splivallo R."/>
            <person name="Traeger S."/>
            <person name="Wang M."/>
            <person name="Zifcakova L."/>
            <person name="Wipf D."/>
            <person name="Zambonelli A."/>
            <person name="Paolocci F."/>
            <person name="Nowrousian M."/>
            <person name="Ottonello S."/>
            <person name="Baldrian P."/>
            <person name="Spatafora J.W."/>
            <person name="Henrissat B."/>
            <person name="Nagy L.G."/>
            <person name="Aury J.M."/>
            <person name="Wincker P."/>
            <person name="Grigoriev I.V."/>
            <person name="Bonfante P."/>
            <person name="Martin F.M."/>
        </authorList>
    </citation>
    <scope>NUCLEOTIDE SEQUENCE [LARGE SCALE GENOMIC DNA]</scope>
    <source>
        <strain evidence="1 2">RN42</strain>
    </source>
</reference>
<keyword evidence="2" id="KW-1185">Reference proteome</keyword>
<gene>
    <name evidence="1" type="ORF">BJ508DRAFT_147314</name>
</gene>
<name>A0A3N4IN99_ASCIM</name>